<evidence type="ECO:0000256" key="2">
    <source>
        <dbReference type="ARBA" id="ARBA00022723"/>
    </source>
</evidence>
<comment type="subcellular location">
    <subcellularLocation>
        <location evidence="1">Nucleus</location>
    </subcellularLocation>
</comment>
<accession>A0A2G5TS60</accession>
<evidence type="ECO:0000256" key="7">
    <source>
        <dbReference type="ARBA" id="ARBA00023242"/>
    </source>
</evidence>
<dbReference type="SMART" id="SM00614">
    <property type="entry name" value="ZnF_BED"/>
    <property type="match status" value="1"/>
</dbReference>
<keyword evidence="7" id="KW-0539">Nucleus</keyword>
<dbReference type="InterPro" id="IPR003656">
    <property type="entry name" value="Znf_BED"/>
</dbReference>
<evidence type="ECO:0000256" key="3">
    <source>
        <dbReference type="ARBA" id="ARBA00022771"/>
    </source>
</evidence>
<dbReference type="STRING" id="1611254.A0A2G5TS60"/>
<feature type="compositionally biased region" description="Pro residues" evidence="9">
    <location>
        <begin position="257"/>
        <end position="266"/>
    </location>
</feature>
<dbReference type="PANTHER" id="PTHR46481:SF10">
    <property type="entry name" value="ZINC FINGER BED DOMAIN-CONTAINING PROTEIN 39"/>
    <property type="match status" value="1"/>
</dbReference>
<dbReference type="OrthoDB" id="1607513at2759"/>
<sequence length="266" mass="29729">MSLPLRPSPAWDFFDKSNDSSHVTCRKCKAEFKFFGSTTVMIKHVEAHHRDDLNKMQQFKRKHGCNERSSLSEATDKFVLSLCTSNVPFNIVKNEHFRSFIHQLNPDYQLLTTDGIRRKLGTTAKVYRDSAKKTLKKANRCIITLDGWDGRFENTSLYALFLYFIDAEFLRHKLGLRDDEDSEESSDESIDDENDDNNNNSFNPDNTASSSSAVPSVPPPIPINSFSSPPVLSSSPQPPTNSHSSPSSVASTSPISPTSPPNPNNS</sequence>
<keyword evidence="6" id="KW-0804">Transcription</keyword>
<dbReference type="GO" id="GO:0008270">
    <property type="term" value="F:zinc ion binding"/>
    <property type="evidence" value="ECO:0007669"/>
    <property type="project" value="UniProtKB-KW"/>
</dbReference>
<feature type="domain" description="BED-type" evidence="10">
    <location>
        <begin position="5"/>
        <end position="56"/>
    </location>
</feature>
<evidence type="ECO:0000313" key="11">
    <source>
        <dbReference type="EMBL" id="PIC30084.1"/>
    </source>
</evidence>
<dbReference type="GO" id="GO:0009791">
    <property type="term" value="P:post-embryonic development"/>
    <property type="evidence" value="ECO:0007669"/>
    <property type="project" value="UniProtKB-ARBA"/>
</dbReference>
<reference evidence="12" key="1">
    <citation type="submission" date="2017-10" db="EMBL/GenBank/DDBJ databases">
        <title>Rapid genome shrinkage in a self-fertile nematode reveals novel sperm competition proteins.</title>
        <authorList>
            <person name="Yin D."/>
            <person name="Schwarz E.M."/>
            <person name="Thomas C.G."/>
            <person name="Felde R.L."/>
            <person name="Korf I.F."/>
            <person name="Cutter A.D."/>
            <person name="Schartner C.M."/>
            <person name="Ralston E.J."/>
            <person name="Meyer B.J."/>
            <person name="Haag E.S."/>
        </authorList>
    </citation>
    <scope>NUCLEOTIDE SEQUENCE [LARGE SCALE GENOMIC DNA]</scope>
    <source>
        <strain evidence="12">JU1422</strain>
    </source>
</reference>
<feature type="compositionally biased region" description="Low complexity" evidence="9">
    <location>
        <begin position="223"/>
        <end position="256"/>
    </location>
</feature>
<keyword evidence="5" id="KW-0805">Transcription regulation</keyword>
<evidence type="ECO:0000256" key="4">
    <source>
        <dbReference type="ARBA" id="ARBA00022833"/>
    </source>
</evidence>
<comment type="caution">
    <text evidence="11">The sequence shown here is derived from an EMBL/GenBank/DDBJ whole genome shotgun (WGS) entry which is preliminary data.</text>
</comment>
<gene>
    <name evidence="11" type="primary">Cnig_chr_V.g21445</name>
    <name evidence="11" type="ORF">B9Z55_021445</name>
</gene>
<evidence type="ECO:0000313" key="12">
    <source>
        <dbReference type="Proteomes" id="UP000230233"/>
    </source>
</evidence>
<dbReference type="EMBL" id="PDUG01000005">
    <property type="protein sequence ID" value="PIC30084.1"/>
    <property type="molecule type" value="Genomic_DNA"/>
</dbReference>
<organism evidence="11 12">
    <name type="scientific">Caenorhabditis nigoni</name>
    <dbReference type="NCBI Taxonomy" id="1611254"/>
    <lineage>
        <taxon>Eukaryota</taxon>
        <taxon>Metazoa</taxon>
        <taxon>Ecdysozoa</taxon>
        <taxon>Nematoda</taxon>
        <taxon>Chromadorea</taxon>
        <taxon>Rhabditida</taxon>
        <taxon>Rhabditina</taxon>
        <taxon>Rhabditomorpha</taxon>
        <taxon>Rhabditoidea</taxon>
        <taxon>Rhabditidae</taxon>
        <taxon>Peloderinae</taxon>
        <taxon>Caenorhabditis</taxon>
    </lineage>
</organism>
<keyword evidence="3 8" id="KW-0863">Zinc-finger</keyword>
<feature type="region of interest" description="Disordered" evidence="9">
    <location>
        <begin position="178"/>
        <end position="266"/>
    </location>
</feature>
<dbReference type="Pfam" id="PF02892">
    <property type="entry name" value="zf-BED"/>
    <property type="match status" value="1"/>
</dbReference>
<protein>
    <recommendedName>
        <fullName evidence="10">BED-type domain-containing protein</fullName>
    </recommendedName>
</protein>
<evidence type="ECO:0000256" key="6">
    <source>
        <dbReference type="ARBA" id="ARBA00023163"/>
    </source>
</evidence>
<evidence type="ECO:0000256" key="8">
    <source>
        <dbReference type="PROSITE-ProRule" id="PRU00027"/>
    </source>
</evidence>
<evidence type="ECO:0000256" key="5">
    <source>
        <dbReference type="ARBA" id="ARBA00023015"/>
    </source>
</evidence>
<dbReference type="PANTHER" id="PTHR46481">
    <property type="entry name" value="ZINC FINGER BED DOMAIN-CONTAINING PROTEIN 4"/>
    <property type="match status" value="1"/>
</dbReference>
<keyword evidence="2" id="KW-0479">Metal-binding</keyword>
<keyword evidence="4" id="KW-0862">Zinc</keyword>
<name>A0A2G5TS60_9PELO</name>
<dbReference type="Proteomes" id="UP000230233">
    <property type="component" value="Chromosome V"/>
</dbReference>
<dbReference type="InterPro" id="IPR052035">
    <property type="entry name" value="ZnF_BED_domain_contain"/>
</dbReference>
<dbReference type="SUPFAM" id="SSF57667">
    <property type="entry name" value="beta-beta-alpha zinc fingers"/>
    <property type="match status" value="1"/>
</dbReference>
<dbReference type="GO" id="GO:0003677">
    <property type="term" value="F:DNA binding"/>
    <property type="evidence" value="ECO:0007669"/>
    <property type="project" value="InterPro"/>
</dbReference>
<proteinExistence type="predicted"/>
<dbReference type="InterPro" id="IPR036236">
    <property type="entry name" value="Znf_C2H2_sf"/>
</dbReference>
<dbReference type="PROSITE" id="PS50808">
    <property type="entry name" value="ZF_BED"/>
    <property type="match status" value="1"/>
</dbReference>
<keyword evidence="12" id="KW-1185">Reference proteome</keyword>
<evidence type="ECO:0000256" key="9">
    <source>
        <dbReference type="SAM" id="MobiDB-lite"/>
    </source>
</evidence>
<evidence type="ECO:0000259" key="10">
    <source>
        <dbReference type="PROSITE" id="PS50808"/>
    </source>
</evidence>
<dbReference type="AlphaFoldDB" id="A0A2G5TS60"/>
<dbReference type="GO" id="GO:0005634">
    <property type="term" value="C:nucleus"/>
    <property type="evidence" value="ECO:0007669"/>
    <property type="project" value="UniProtKB-SubCell"/>
</dbReference>
<feature type="compositionally biased region" description="Acidic residues" evidence="9">
    <location>
        <begin position="178"/>
        <end position="196"/>
    </location>
</feature>
<evidence type="ECO:0000256" key="1">
    <source>
        <dbReference type="ARBA" id="ARBA00004123"/>
    </source>
</evidence>